<comment type="caution">
    <text evidence="1">The sequence shown here is derived from an EMBL/GenBank/DDBJ whole genome shotgun (WGS) entry which is preliminary data.</text>
</comment>
<evidence type="ECO:0000313" key="2">
    <source>
        <dbReference type="Proteomes" id="UP000585681"/>
    </source>
</evidence>
<dbReference type="EMBL" id="JACIEQ010000001">
    <property type="protein sequence ID" value="MBB4021286.1"/>
    <property type="molecule type" value="Genomic_DNA"/>
</dbReference>
<protein>
    <submittedName>
        <fullName evidence="1">Uncharacterized protein</fullName>
    </submittedName>
</protein>
<reference evidence="1" key="1">
    <citation type="submission" date="2020-08" db="EMBL/GenBank/DDBJ databases">
        <title>Genomic Encyclopedia of Type Strains, Phase IV (KMG-IV): sequencing the most valuable type-strain genomes for metagenomic binning, comparative biology and taxonomic classification.</title>
        <authorList>
            <person name="Goeker M."/>
        </authorList>
    </citation>
    <scope>NUCLEOTIDE SEQUENCE [LARGE SCALE GENOMIC DNA]</scope>
    <source>
        <strain evidence="1">DSM 105040</strain>
    </source>
</reference>
<dbReference type="AlphaFoldDB" id="A0A840CET4"/>
<sequence length="207" mass="23629">MEFFQIEISEQAERLDYNALTDEERGTLFQGLVHNPATHDIFRILLSPVERPANPDWSERQKRRKRYDLVDRILVEMQPGSRQIRIAGIYPASIAADGAGAFDFEAEAGAKILEVADARLRFAGPIKNWWRKRRPLVVAQRTDRVAQWVYSRDWITRGSQCQGELLCEVPKSLTGAARSIQCYADFKDSGGRAVERSTRRVKVPDPI</sequence>
<dbReference type="RefSeq" id="WP_157445493.1">
    <property type="nucleotide sequence ID" value="NZ_JACIEQ010000001.1"/>
</dbReference>
<keyword evidence="2" id="KW-1185">Reference proteome</keyword>
<proteinExistence type="predicted"/>
<organism evidence="1 2">
    <name type="scientific">Actibacterium naphthalenivorans</name>
    <dbReference type="NCBI Taxonomy" id="1614693"/>
    <lineage>
        <taxon>Bacteria</taxon>
        <taxon>Pseudomonadati</taxon>
        <taxon>Pseudomonadota</taxon>
        <taxon>Alphaproteobacteria</taxon>
        <taxon>Rhodobacterales</taxon>
        <taxon>Roseobacteraceae</taxon>
        <taxon>Actibacterium</taxon>
    </lineage>
</organism>
<gene>
    <name evidence="1" type="ORF">GGR17_001077</name>
</gene>
<name>A0A840CET4_9RHOB</name>
<evidence type="ECO:0000313" key="1">
    <source>
        <dbReference type="EMBL" id="MBB4021286.1"/>
    </source>
</evidence>
<dbReference type="Proteomes" id="UP000585681">
    <property type="component" value="Unassembled WGS sequence"/>
</dbReference>
<accession>A0A840CET4</accession>